<evidence type="ECO:0000256" key="1">
    <source>
        <dbReference type="SAM" id="SignalP"/>
    </source>
</evidence>
<dbReference type="Proteomes" id="UP001249822">
    <property type="component" value="Unassembled WGS sequence"/>
</dbReference>
<dbReference type="InterPro" id="IPR008966">
    <property type="entry name" value="Adhesion_dom_sf"/>
</dbReference>
<dbReference type="RefSeq" id="WP_038423914.1">
    <property type="nucleotide sequence ID" value="NZ_CABGWH010000020.1"/>
</dbReference>
<sequence length="176" mass="18404">MKMYWLCLPFFLLSGVSLADTQIGTWNMTINGTVLPSSCDIDSSSQTQSINLGTFSANTFSSTGDVSPDVPLDIKLTGCGDSIVGATLTFSGHADSGNSNLLALSDTTGTGMLASGVGVEIKDSDGTTIPLNTASKQYPLSAGDNTLNFLLHYKATTIPVTAGYATAVMYFDVDYQ</sequence>
<dbReference type="PANTHER" id="PTHR33420">
    <property type="entry name" value="FIMBRIAL SUBUNIT ELFA-RELATED"/>
    <property type="match status" value="1"/>
</dbReference>
<dbReference type="InterPro" id="IPR050263">
    <property type="entry name" value="Bact_Fimbrial_Adh_Pro"/>
</dbReference>
<organism evidence="3 4">
    <name type="scientific">Klebsiella michiganensis</name>
    <dbReference type="NCBI Taxonomy" id="1134687"/>
    <lineage>
        <taxon>Bacteria</taxon>
        <taxon>Pseudomonadati</taxon>
        <taxon>Pseudomonadota</taxon>
        <taxon>Gammaproteobacteria</taxon>
        <taxon>Enterobacterales</taxon>
        <taxon>Enterobacteriaceae</taxon>
        <taxon>Klebsiella/Raoultella group</taxon>
        <taxon>Klebsiella</taxon>
    </lineage>
</organism>
<name>A0AB35PZY0_9ENTR</name>
<dbReference type="Gene3D" id="2.60.40.1090">
    <property type="entry name" value="Fimbrial-type adhesion domain"/>
    <property type="match status" value="1"/>
</dbReference>
<dbReference type="AlphaFoldDB" id="A0AB35PZY0"/>
<dbReference type="PANTHER" id="PTHR33420:SF5">
    <property type="entry name" value="FIMBRIAL SUBUNIT"/>
    <property type="match status" value="1"/>
</dbReference>
<protein>
    <submittedName>
        <fullName evidence="3">Fimbrial protein</fullName>
    </submittedName>
</protein>
<reference evidence="3" key="2">
    <citation type="submission" date="2023-01" db="EMBL/GenBank/DDBJ databases">
        <authorList>
            <person name="Du H."/>
            <person name="Wan W."/>
        </authorList>
    </citation>
    <scope>NUCLEOTIDE SEQUENCE</scope>
    <source>
        <strain evidence="3">HD1688</strain>
    </source>
</reference>
<evidence type="ECO:0000259" key="2">
    <source>
        <dbReference type="Pfam" id="PF00419"/>
    </source>
</evidence>
<dbReference type="InterPro" id="IPR000259">
    <property type="entry name" value="Adhesion_dom_fimbrial"/>
</dbReference>
<dbReference type="InterPro" id="IPR036937">
    <property type="entry name" value="Adhesion_dom_fimbrial_sf"/>
</dbReference>
<keyword evidence="1" id="KW-0732">Signal</keyword>
<evidence type="ECO:0000313" key="4">
    <source>
        <dbReference type="Proteomes" id="UP001249822"/>
    </source>
</evidence>
<proteinExistence type="predicted"/>
<reference evidence="3" key="1">
    <citation type="journal article" date="2023" name="Front. Microbiol.">
        <title>Genomic characterization of carbapenem-resistant Klebsiella oxytoca complex in China: a multi-center study.</title>
        <authorList>
            <person name="Wan W."/>
            <person name="Yang X."/>
            <person name="Yu H."/>
            <person name="Wang M."/>
            <person name="Jia W."/>
            <person name="Huang B."/>
            <person name="Qu F."/>
            <person name="Shan B."/>
            <person name="Tang Y.W."/>
            <person name="Chen L."/>
            <person name="Du H."/>
        </authorList>
    </citation>
    <scope>NUCLEOTIDE SEQUENCE</scope>
    <source>
        <strain evidence="3">HD1688</strain>
    </source>
</reference>
<dbReference type="GO" id="GO:0043709">
    <property type="term" value="P:cell adhesion involved in single-species biofilm formation"/>
    <property type="evidence" value="ECO:0007669"/>
    <property type="project" value="TreeGrafter"/>
</dbReference>
<gene>
    <name evidence="3" type="ORF">PTQ40_22760</name>
</gene>
<dbReference type="GO" id="GO:0009289">
    <property type="term" value="C:pilus"/>
    <property type="evidence" value="ECO:0007669"/>
    <property type="project" value="InterPro"/>
</dbReference>
<dbReference type="SUPFAM" id="SSF49401">
    <property type="entry name" value="Bacterial adhesins"/>
    <property type="match status" value="1"/>
</dbReference>
<feature type="chain" id="PRO_5044269120" evidence="1">
    <location>
        <begin position="20"/>
        <end position="176"/>
    </location>
</feature>
<evidence type="ECO:0000313" key="3">
    <source>
        <dbReference type="EMBL" id="MDS7901794.1"/>
    </source>
</evidence>
<dbReference type="KEGG" id="kom:HR38_05635"/>
<accession>A0AB35PZY0</accession>
<comment type="caution">
    <text evidence="3">The sequence shown here is derived from an EMBL/GenBank/DDBJ whole genome shotgun (WGS) entry which is preliminary data.</text>
</comment>
<feature type="signal peptide" evidence="1">
    <location>
        <begin position="1"/>
        <end position="19"/>
    </location>
</feature>
<dbReference type="EMBL" id="JAQSKY010000021">
    <property type="protein sequence ID" value="MDS7901794.1"/>
    <property type="molecule type" value="Genomic_DNA"/>
</dbReference>
<feature type="domain" description="Fimbrial-type adhesion" evidence="2">
    <location>
        <begin position="29"/>
        <end position="176"/>
    </location>
</feature>
<dbReference type="Pfam" id="PF00419">
    <property type="entry name" value="Fimbrial"/>
    <property type="match status" value="1"/>
</dbReference>